<dbReference type="PIRSF" id="PIRSF000137">
    <property type="entry name" value="Alcohol_oxidase"/>
    <property type="match status" value="1"/>
</dbReference>
<evidence type="ECO:0000313" key="7">
    <source>
        <dbReference type="EMBL" id="KAF2235445.1"/>
    </source>
</evidence>
<dbReference type="SUPFAM" id="SSF54373">
    <property type="entry name" value="FAD-linked reductases, C-terminal domain"/>
    <property type="match status" value="1"/>
</dbReference>
<dbReference type="Gene3D" id="3.50.50.60">
    <property type="entry name" value="FAD/NAD(P)-binding domain"/>
    <property type="match status" value="1"/>
</dbReference>
<keyword evidence="2" id="KW-0325">Glycoprotein</keyword>
<dbReference type="PANTHER" id="PTHR11552">
    <property type="entry name" value="GLUCOSE-METHANOL-CHOLINE GMC OXIDOREDUCTASE"/>
    <property type="match status" value="1"/>
</dbReference>
<organism evidence="7 8">
    <name type="scientific">Viridothelium virens</name>
    <name type="common">Speckled blister lichen</name>
    <name type="synonym">Trypethelium virens</name>
    <dbReference type="NCBI Taxonomy" id="1048519"/>
    <lineage>
        <taxon>Eukaryota</taxon>
        <taxon>Fungi</taxon>
        <taxon>Dikarya</taxon>
        <taxon>Ascomycota</taxon>
        <taxon>Pezizomycotina</taxon>
        <taxon>Dothideomycetes</taxon>
        <taxon>Dothideomycetes incertae sedis</taxon>
        <taxon>Trypetheliales</taxon>
        <taxon>Trypetheliaceae</taxon>
        <taxon>Viridothelium</taxon>
    </lineage>
</organism>
<feature type="active site" description="Proton acceptor" evidence="3">
    <location>
        <position position="596"/>
    </location>
</feature>
<comment type="similarity">
    <text evidence="1">Belongs to the GMC oxidoreductase family.</text>
</comment>
<dbReference type="Proteomes" id="UP000800092">
    <property type="component" value="Unassembled WGS sequence"/>
</dbReference>
<feature type="domain" description="Glucose-methanol-choline oxidoreductase C-terminal" evidence="6">
    <location>
        <begin position="473"/>
        <end position="605"/>
    </location>
</feature>
<dbReference type="OrthoDB" id="269227at2759"/>
<accession>A0A6A6HBG2</accession>
<gene>
    <name evidence="7" type="ORF">EV356DRAFT_465138</name>
</gene>
<reference evidence="7" key="1">
    <citation type="journal article" date="2020" name="Stud. Mycol.">
        <title>101 Dothideomycetes genomes: a test case for predicting lifestyles and emergence of pathogens.</title>
        <authorList>
            <person name="Haridas S."/>
            <person name="Albert R."/>
            <person name="Binder M."/>
            <person name="Bloem J."/>
            <person name="Labutti K."/>
            <person name="Salamov A."/>
            <person name="Andreopoulos B."/>
            <person name="Baker S."/>
            <person name="Barry K."/>
            <person name="Bills G."/>
            <person name="Bluhm B."/>
            <person name="Cannon C."/>
            <person name="Castanera R."/>
            <person name="Culley D."/>
            <person name="Daum C."/>
            <person name="Ezra D."/>
            <person name="Gonzalez J."/>
            <person name="Henrissat B."/>
            <person name="Kuo A."/>
            <person name="Liang C."/>
            <person name="Lipzen A."/>
            <person name="Lutzoni F."/>
            <person name="Magnuson J."/>
            <person name="Mondo S."/>
            <person name="Nolan M."/>
            <person name="Ohm R."/>
            <person name="Pangilinan J."/>
            <person name="Park H.-J."/>
            <person name="Ramirez L."/>
            <person name="Alfaro M."/>
            <person name="Sun H."/>
            <person name="Tritt A."/>
            <person name="Yoshinaga Y."/>
            <person name="Zwiers L.-H."/>
            <person name="Turgeon B."/>
            <person name="Goodwin S."/>
            <person name="Spatafora J."/>
            <person name="Crous P."/>
            <person name="Grigoriev I."/>
        </authorList>
    </citation>
    <scope>NUCLEOTIDE SEQUENCE</scope>
    <source>
        <strain evidence="7">Tuck. ex Michener</strain>
    </source>
</reference>
<protein>
    <submittedName>
        <fullName evidence="7">GMC oxidoreductase</fullName>
    </submittedName>
</protein>
<dbReference type="InterPro" id="IPR000172">
    <property type="entry name" value="GMC_OxRdtase_N"/>
</dbReference>
<feature type="signal peptide" evidence="4">
    <location>
        <begin position="1"/>
        <end position="22"/>
    </location>
</feature>
<feature type="domain" description="Glucose-methanol-choline oxidoreductase N-terminal" evidence="5">
    <location>
        <begin position="49"/>
        <end position="368"/>
    </location>
</feature>
<dbReference type="GO" id="GO:0050660">
    <property type="term" value="F:flavin adenine dinucleotide binding"/>
    <property type="evidence" value="ECO:0007669"/>
    <property type="project" value="InterPro"/>
</dbReference>
<sequence length="617" mass="66364">MLFSQSFATIVTGAWLASSTNALANYWTSRGQTRLLGSSFGVPATNASFDYIIIGGGTAGLTVAKRLAEDASISVAIVEAGSFYEIDNGNESQIPAQDVMWSSSMTADIQPLVDWGLVTQPQQQIGDRRLHYTAGKCLGGSSGRNYMAYHRGTTGAYQQWADRVGDASYSFENLLPYFKKSVNFTPPNELKRGPGSVVAYDPTAFSSTQPGPLEVSYSNDWLPFSTFVRDGFSKLGLAEIPGLNSGRLLGFGEFTWTVDPRSATRSSSETSFLQQAIENSSTLNIYQRTYAKRIQFSEKTAKGVLVATESKEYLLSARKEVVVSAGVFRSPQMLMVSGIGPKATLDSLKIPVISDLPGVGQNFHDQPVLDLAYRVNVTTLSQLANPEVAEKAYIDYITNQTGPLQSAGTNLIGWEKLPELYRKNFTENTTSDLAAFPTDWPELELLPVASSVTTPTTDSANYASLQIALVANTSRGNVTIVSNDTSVNPQISPNWLSSTTDQQLAVAAVRRGRQVAASWGITVGPEVAPGPSVQTDAELLQYVRQTVEPIYHAAGTCAMGKKDDPNAVVDSKGRVLGVEGVRVIDASAFPVLPPGHIQASVYMLAEKLADALKDSVA</sequence>
<feature type="active site" description="Proton donor" evidence="3">
    <location>
        <position position="552"/>
    </location>
</feature>
<evidence type="ECO:0000256" key="4">
    <source>
        <dbReference type="SAM" id="SignalP"/>
    </source>
</evidence>
<dbReference type="AlphaFoldDB" id="A0A6A6HBG2"/>
<feature type="chain" id="PRO_5025637098" evidence="4">
    <location>
        <begin position="23"/>
        <end position="617"/>
    </location>
</feature>
<keyword evidence="8" id="KW-1185">Reference proteome</keyword>
<dbReference type="GO" id="GO:0016614">
    <property type="term" value="F:oxidoreductase activity, acting on CH-OH group of donors"/>
    <property type="evidence" value="ECO:0007669"/>
    <property type="project" value="InterPro"/>
</dbReference>
<name>A0A6A6HBG2_VIRVR</name>
<dbReference type="Gene3D" id="3.30.560.10">
    <property type="entry name" value="Glucose Oxidase, domain 3"/>
    <property type="match status" value="1"/>
</dbReference>
<proteinExistence type="inferred from homology"/>
<dbReference type="EMBL" id="ML991791">
    <property type="protein sequence ID" value="KAF2235445.1"/>
    <property type="molecule type" value="Genomic_DNA"/>
</dbReference>
<dbReference type="PANTHER" id="PTHR11552:SF138">
    <property type="entry name" value="DEHYDROGENASE PKFF-RELATED"/>
    <property type="match status" value="1"/>
</dbReference>
<dbReference type="Pfam" id="PF05199">
    <property type="entry name" value="GMC_oxred_C"/>
    <property type="match status" value="1"/>
</dbReference>
<dbReference type="InterPro" id="IPR012132">
    <property type="entry name" value="GMC_OxRdtase"/>
</dbReference>
<dbReference type="InterPro" id="IPR036188">
    <property type="entry name" value="FAD/NAD-bd_sf"/>
</dbReference>
<dbReference type="SUPFAM" id="SSF51905">
    <property type="entry name" value="FAD/NAD(P)-binding domain"/>
    <property type="match status" value="1"/>
</dbReference>
<dbReference type="GO" id="GO:0044550">
    <property type="term" value="P:secondary metabolite biosynthetic process"/>
    <property type="evidence" value="ECO:0007669"/>
    <property type="project" value="TreeGrafter"/>
</dbReference>
<evidence type="ECO:0000256" key="3">
    <source>
        <dbReference type="PIRSR" id="PIRSR000137-1"/>
    </source>
</evidence>
<evidence type="ECO:0000313" key="8">
    <source>
        <dbReference type="Proteomes" id="UP000800092"/>
    </source>
</evidence>
<keyword evidence="4" id="KW-0732">Signal</keyword>
<evidence type="ECO:0000256" key="2">
    <source>
        <dbReference type="ARBA" id="ARBA00023180"/>
    </source>
</evidence>
<evidence type="ECO:0000256" key="1">
    <source>
        <dbReference type="ARBA" id="ARBA00010790"/>
    </source>
</evidence>
<dbReference type="Pfam" id="PF00732">
    <property type="entry name" value="GMC_oxred_N"/>
    <property type="match status" value="1"/>
</dbReference>
<dbReference type="InterPro" id="IPR007867">
    <property type="entry name" value="GMC_OxRtase_C"/>
</dbReference>
<evidence type="ECO:0000259" key="6">
    <source>
        <dbReference type="Pfam" id="PF05199"/>
    </source>
</evidence>
<evidence type="ECO:0000259" key="5">
    <source>
        <dbReference type="Pfam" id="PF00732"/>
    </source>
</evidence>